<geneLocation type="plasmid" evidence="2 3">
    <name>pTbrSNM4-1b</name>
</geneLocation>
<feature type="compositionally biased region" description="Basic and acidic residues" evidence="1">
    <location>
        <begin position="45"/>
        <end position="59"/>
    </location>
</feature>
<evidence type="ECO:0000313" key="3">
    <source>
        <dbReference type="Proteomes" id="UP000831120"/>
    </source>
</evidence>
<organism evidence="2 3">
    <name type="scientific">Thermus brockianus</name>
    <dbReference type="NCBI Taxonomy" id="56956"/>
    <lineage>
        <taxon>Bacteria</taxon>
        <taxon>Thermotogati</taxon>
        <taxon>Deinococcota</taxon>
        <taxon>Deinococci</taxon>
        <taxon>Thermales</taxon>
        <taxon>Thermaceae</taxon>
        <taxon>Thermus</taxon>
    </lineage>
</organism>
<proteinExistence type="predicted"/>
<feature type="compositionally biased region" description="Pro residues" evidence="1">
    <location>
        <begin position="65"/>
        <end position="76"/>
    </location>
</feature>
<protein>
    <submittedName>
        <fullName evidence="2">Uncharacterized protein</fullName>
    </submittedName>
</protein>
<evidence type="ECO:0000256" key="1">
    <source>
        <dbReference type="SAM" id="MobiDB-lite"/>
    </source>
</evidence>
<feature type="region of interest" description="Disordered" evidence="1">
    <location>
        <begin position="28"/>
        <end position="109"/>
    </location>
</feature>
<accession>A0ABM7XMY9</accession>
<gene>
    <name evidence="2" type="ORF">TbrSNM41_24690</name>
</gene>
<dbReference type="RefSeq" id="WP_244363805.1">
    <property type="nucleotide sequence ID" value="NZ_AP025594.1"/>
</dbReference>
<name>A0ABM7XMY9_THEBO</name>
<keyword evidence="2" id="KW-0614">Plasmid</keyword>
<dbReference type="EMBL" id="AP025594">
    <property type="protein sequence ID" value="BDG17735.1"/>
    <property type="molecule type" value="Genomic_DNA"/>
</dbReference>
<sequence>MKAYRFEGRLHEGRLLAERAFPLGKWVAWKKGGPEPEPIAGERNPYLEEAGRKAPKTEEGAQAEAPPPPSPEPPKAPKPKPERPRRDPVRVWRAPEEPEEPATLGLPPPLPPKQVMGLVGEGPYYLVLRPQALDLWWPRVERNLPFLTRRYEVRFYPDGSRAVVCADLEALKVWYKRLLRG</sequence>
<feature type="compositionally biased region" description="Basic and acidic residues" evidence="1">
    <location>
        <begin position="79"/>
        <end position="96"/>
    </location>
</feature>
<evidence type="ECO:0000313" key="2">
    <source>
        <dbReference type="EMBL" id="BDG17735.1"/>
    </source>
</evidence>
<keyword evidence="3" id="KW-1185">Reference proteome</keyword>
<dbReference type="Proteomes" id="UP000831120">
    <property type="component" value="Plasmid pTbrSNM4-1b"/>
</dbReference>
<reference evidence="2 3" key="1">
    <citation type="journal article" date="2022" name="Microbiol. Resour. Announc.">
        <title>Complete Genome Sequences of Thermus Strains Isolated from Senami Hot Spring in Japan.</title>
        <authorList>
            <person name="Miyazaki K."/>
        </authorList>
    </citation>
    <scope>NUCLEOTIDE SEQUENCE [LARGE SCALE GENOMIC DNA]</scope>
    <source>
        <strain evidence="2 3">SNM4-1</strain>
        <plasmid evidence="2 3">pTbrSNM4-1b</plasmid>
    </source>
</reference>